<keyword evidence="1" id="KW-0472">Membrane</keyword>
<feature type="transmembrane region" description="Helical" evidence="1">
    <location>
        <begin position="34"/>
        <end position="62"/>
    </location>
</feature>
<accession>A0ABW4V3J3</accession>
<dbReference type="Pfam" id="PF07099">
    <property type="entry name" value="DUF1361"/>
    <property type="match status" value="1"/>
</dbReference>
<reference evidence="3" key="1">
    <citation type="journal article" date="2019" name="Int. J. Syst. Evol. Microbiol.">
        <title>The Global Catalogue of Microorganisms (GCM) 10K type strain sequencing project: providing services to taxonomists for standard genome sequencing and annotation.</title>
        <authorList>
            <consortium name="The Broad Institute Genomics Platform"/>
            <consortium name="The Broad Institute Genome Sequencing Center for Infectious Disease"/>
            <person name="Wu L."/>
            <person name="Ma J."/>
        </authorList>
    </citation>
    <scope>NUCLEOTIDE SEQUENCE [LARGE SCALE GENOMIC DNA]</scope>
    <source>
        <strain evidence="3">CCM 7043</strain>
    </source>
</reference>
<keyword evidence="3" id="KW-1185">Reference proteome</keyword>
<feature type="transmembrane region" description="Helical" evidence="1">
    <location>
        <begin position="69"/>
        <end position="93"/>
    </location>
</feature>
<dbReference type="EMBL" id="JBHUHF010000001">
    <property type="protein sequence ID" value="MFD2023987.1"/>
    <property type="molecule type" value="Genomic_DNA"/>
</dbReference>
<keyword evidence="1" id="KW-1133">Transmembrane helix</keyword>
<organism evidence="2 3">
    <name type="scientific">Promicromonospora aerolata</name>
    <dbReference type="NCBI Taxonomy" id="195749"/>
    <lineage>
        <taxon>Bacteria</taxon>
        <taxon>Bacillati</taxon>
        <taxon>Actinomycetota</taxon>
        <taxon>Actinomycetes</taxon>
        <taxon>Micrococcales</taxon>
        <taxon>Promicromonosporaceae</taxon>
        <taxon>Promicromonospora</taxon>
    </lineage>
</organism>
<gene>
    <name evidence="2" type="ORF">ACFSL2_00495</name>
</gene>
<keyword evidence="1" id="KW-0812">Transmembrane</keyword>
<evidence type="ECO:0000313" key="3">
    <source>
        <dbReference type="Proteomes" id="UP001597338"/>
    </source>
</evidence>
<dbReference type="RefSeq" id="WP_377195991.1">
    <property type="nucleotide sequence ID" value="NZ_JBHUHF010000001.1"/>
</dbReference>
<name>A0ABW4V3J3_9MICO</name>
<dbReference type="InterPro" id="IPR009793">
    <property type="entry name" value="DUF1361"/>
</dbReference>
<feature type="transmembrane region" description="Helical" evidence="1">
    <location>
        <begin position="113"/>
        <end position="141"/>
    </location>
</feature>
<evidence type="ECO:0000313" key="2">
    <source>
        <dbReference type="EMBL" id="MFD2023987.1"/>
    </source>
</evidence>
<sequence length="240" mass="26211">MTAILLLPLGIVLLNVYALALVLLRAPMFRLPVYWPMVLNMGLSVAPAVVLAIGLALLTALVTVPAPRFAVLGVAALVALVWVLLLPNAAYLVTELNFSHRRRDDPAPLWYDIVMVLALALSGVLNTLLNVLLVQLVYVLVARPNADDPYRQPDSWLLVAVTLVLVAVGIYLGRYVRFNSWDLLHPGSFVRKLVEHFRVAAHRRTLAGFVVVHTMFFGLLYLVLVAPVLVAVAAAAAVSR</sequence>
<feature type="transmembrane region" description="Helical" evidence="1">
    <location>
        <begin position="153"/>
        <end position="173"/>
    </location>
</feature>
<feature type="transmembrane region" description="Helical" evidence="1">
    <location>
        <begin position="215"/>
        <end position="238"/>
    </location>
</feature>
<dbReference type="Proteomes" id="UP001597338">
    <property type="component" value="Unassembled WGS sequence"/>
</dbReference>
<comment type="caution">
    <text evidence="2">The sequence shown here is derived from an EMBL/GenBank/DDBJ whole genome shotgun (WGS) entry which is preliminary data.</text>
</comment>
<protein>
    <submittedName>
        <fullName evidence="2">DUF1361 domain-containing protein</fullName>
    </submittedName>
</protein>
<evidence type="ECO:0000256" key="1">
    <source>
        <dbReference type="SAM" id="Phobius"/>
    </source>
</evidence>
<proteinExistence type="predicted"/>